<feature type="transmembrane region" description="Helical" evidence="1">
    <location>
        <begin position="68"/>
        <end position="88"/>
    </location>
</feature>
<protein>
    <submittedName>
        <fullName evidence="2">Stage V sporulation protein AC</fullName>
    </submittedName>
</protein>
<gene>
    <name evidence="2" type="primary">spoVAC</name>
    <name evidence="2" type="ORF">NE619_14485</name>
</gene>
<dbReference type="InterPro" id="IPR005562">
    <property type="entry name" value="SpoVA"/>
</dbReference>
<proteinExistence type="predicted"/>
<keyword evidence="1" id="KW-0472">Membrane</keyword>
<sequence>MADKEKQEKKQKKQVAKAYEQYASQFTPKPNYFLNCLKAFIVGGLICVCALLLEKALVGYGLDQKNAGIYVTIILVMIAQLLTGLGLFDTIGKFAGAGVIVPITGFANSMVAPAIEYKQEGIVLGVGAKLFSLAGPVLVCGISVATVIGVIYWIVGQF</sequence>
<evidence type="ECO:0000313" key="3">
    <source>
        <dbReference type="Proteomes" id="UP001524502"/>
    </source>
</evidence>
<evidence type="ECO:0000256" key="1">
    <source>
        <dbReference type="SAM" id="Phobius"/>
    </source>
</evidence>
<evidence type="ECO:0000313" key="2">
    <source>
        <dbReference type="EMBL" id="MCQ4637940.1"/>
    </source>
</evidence>
<accession>A0ABT1RRV1</accession>
<reference evidence="2 3" key="1">
    <citation type="submission" date="2022-06" db="EMBL/GenBank/DDBJ databases">
        <title>Isolation of gut microbiota from human fecal samples.</title>
        <authorList>
            <person name="Pamer E.G."/>
            <person name="Barat B."/>
            <person name="Waligurski E."/>
            <person name="Medina S."/>
            <person name="Paddock L."/>
            <person name="Mostad J."/>
        </authorList>
    </citation>
    <scope>NUCLEOTIDE SEQUENCE [LARGE SCALE GENOMIC DNA]</scope>
    <source>
        <strain evidence="2 3">SL.3.17</strain>
    </source>
</reference>
<dbReference type="RefSeq" id="WP_256133130.1">
    <property type="nucleotide sequence ID" value="NZ_JANFXK010000018.1"/>
</dbReference>
<dbReference type="Proteomes" id="UP001524502">
    <property type="component" value="Unassembled WGS sequence"/>
</dbReference>
<organism evidence="2 3">
    <name type="scientific">Anaerovorax odorimutans</name>
    <dbReference type="NCBI Taxonomy" id="109327"/>
    <lineage>
        <taxon>Bacteria</taxon>
        <taxon>Bacillati</taxon>
        <taxon>Bacillota</taxon>
        <taxon>Clostridia</taxon>
        <taxon>Peptostreptococcales</taxon>
        <taxon>Anaerovoracaceae</taxon>
        <taxon>Anaerovorax</taxon>
    </lineage>
</organism>
<keyword evidence="3" id="KW-1185">Reference proteome</keyword>
<keyword evidence="1" id="KW-1133">Transmembrane helix</keyword>
<feature type="transmembrane region" description="Helical" evidence="1">
    <location>
        <begin position="32"/>
        <end position="53"/>
    </location>
</feature>
<feature type="transmembrane region" description="Helical" evidence="1">
    <location>
        <begin position="95"/>
        <end position="115"/>
    </location>
</feature>
<dbReference type="PANTHER" id="PTHR38450">
    <property type="entry name" value="STAGE V SPORULATION PROTEIN AC-RELATED"/>
    <property type="match status" value="1"/>
</dbReference>
<feature type="transmembrane region" description="Helical" evidence="1">
    <location>
        <begin position="135"/>
        <end position="155"/>
    </location>
</feature>
<dbReference type="Pfam" id="PF03862">
    <property type="entry name" value="SpoVAC_SpoVAEB"/>
    <property type="match status" value="1"/>
</dbReference>
<keyword evidence="1" id="KW-0812">Transmembrane</keyword>
<dbReference type="EMBL" id="JANFXK010000018">
    <property type="protein sequence ID" value="MCQ4637940.1"/>
    <property type="molecule type" value="Genomic_DNA"/>
</dbReference>
<dbReference type="NCBIfam" id="TIGR02838">
    <property type="entry name" value="spore_V_AC"/>
    <property type="match status" value="1"/>
</dbReference>
<dbReference type="PANTHER" id="PTHR38450:SF1">
    <property type="entry name" value="STAGE V SPORULATION PROTEIN AC"/>
    <property type="match status" value="1"/>
</dbReference>
<comment type="caution">
    <text evidence="2">The sequence shown here is derived from an EMBL/GenBank/DDBJ whole genome shotgun (WGS) entry which is preliminary data.</text>
</comment>
<name>A0ABT1RRV1_9FIRM</name>
<dbReference type="InterPro" id="IPR014203">
    <property type="entry name" value="Spore_V_AC"/>
</dbReference>